<dbReference type="Proteomes" id="UP001056120">
    <property type="component" value="Linkage Group LG20"/>
</dbReference>
<protein>
    <submittedName>
        <fullName evidence="1">Uncharacterized protein</fullName>
    </submittedName>
</protein>
<name>A0ACB9D6X7_9ASTR</name>
<accession>A0ACB9D6X7</accession>
<dbReference type="EMBL" id="CM042037">
    <property type="protein sequence ID" value="KAI3742270.1"/>
    <property type="molecule type" value="Genomic_DNA"/>
</dbReference>
<evidence type="ECO:0000313" key="2">
    <source>
        <dbReference type="Proteomes" id="UP001056120"/>
    </source>
</evidence>
<organism evidence="1 2">
    <name type="scientific">Smallanthus sonchifolius</name>
    <dbReference type="NCBI Taxonomy" id="185202"/>
    <lineage>
        <taxon>Eukaryota</taxon>
        <taxon>Viridiplantae</taxon>
        <taxon>Streptophyta</taxon>
        <taxon>Embryophyta</taxon>
        <taxon>Tracheophyta</taxon>
        <taxon>Spermatophyta</taxon>
        <taxon>Magnoliopsida</taxon>
        <taxon>eudicotyledons</taxon>
        <taxon>Gunneridae</taxon>
        <taxon>Pentapetalae</taxon>
        <taxon>asterids</taxon>
        <taxon>campanulids</taxon>
        <taxon>Asterales</taxon>
        <taxon>Asteraceae</taxon>
        <taxon>Asteroideae</taxon>
        <taxon>Heliantheae alliance</taxon>
        <taxon>Millerieae</taxon>
        <taxon>Smallanthus</taxon>
    </lineage>
</organism>
<gene>
    <name evidence="1" type="ORF">L1987_59950</name>
</gene>
<evidence type="ECO:0000313" key="1">
    <source>
        <dbReference type="EMBL" id="KAI3742270.1"/>
    </source>
</evidence>
<reference evidence="1 2" key="2">
    <citation type="journal article" date="2022" name="Mol. Ecol. Resour.">
        <title>The genomes of chicory, endive, great burdock and yacon provide insights into Asteraceae paleo-polyploidization history and plant inulin production.</title>
        <authorList>
            <person name="Fan W."/>
            <person name="Wang S."/>
            <person name="Wang H."/>
            <person name="Wang A."/>
            <person name="Jiang F."/>
            <person name="Liu H."/>
            <person name="Zhao H."/>
            <person name="Xu D."/>
            <person name="Zhang Y."/>
        </authorList>
    </citation>
    <scope>NUCLEOTIDE SEQUENCE [LARGE SCALE GENOMIC DNA]</scope>
    <source>
        <strain evidence="2">cv. Yunnan</strain>
        <tissue evidence="1">Leaves</tissue>
    </source>
</reference>
<proteinExistence type="predicted"/>
<comment type="caution">
    <text evidence="1">The sequence shown here is derived from an EMBL/GenBank/DDBJ whole genome shotgun (WGS) entry which is preliminary data.</text>
</comment>
<sequence length="120" mass="13597">MMPPSRHRRYHDWRCHSAAVGRKKPAEAGLLSLGDPRSEVLRGFRVLGSSDQTVNLVVFLTCLAVYSRKAFTKELKWMITDSCKQPVACCDHSFFSRNNYSHVCLSPELNGRASLCAYIF</sequence>
<keyword evidence="2" id="KW-1185">Reference proteome</keyword>
<reference evidence="2" key="1">
    <citation type="journal article" date="2022" name="Mol. Ecol. Resour.">
        <title>The genomes of chicory, endive, great burdock and yacon provide insights into Asteraceae palaeo-polyploidization history and plant inulin production.</title>
        <authorList>
            <person name="Fan W."/>
            <person name="Wang S."/>
            <person name="Wang H."/>
            <person name="Wang A."/>
            <person name="Jiang F."/>
            <person name="Liu H."/>
            <person name="Zhao H."/>
            <person name="Xu D."/>
            <person name="Zhang Y."/>
        </authorList>
    </citation>
    <scope>NUCLEOTIDE SEQUENCE [LARGE SCALE GENOMIC DNA]</scope>
    <source>
        <strain evidence="2">cv. Yunnan</strain>
    </source>
</reference>